<evidence type="ECO:0000259" key="2">
    <source>
        <dbReference type="Pfam" id="PF13472"/>
    </source>
</evidence>
<comment type="caution">
    <text evidence="3">The sequence shown here is derived from an EMBL/GenBank/DDBJ whole genome shotgun (WGS) entry which is preliminary data.</text>
</comment>
<evidence type="ECO:0000313" key="4">
    <source>
        <dbReference type="Proteomes" id="UP000192591"/>
    </source>
</evidence>
<dbReference type="AlphaFoldDB" id="A0A1V9A228"/>
<dbReference type="EMBL" id="MWIH01000006">
    <property type="protein sequence ID" value="OQO91113.1"/>
    <property type="molecule type" value="Genomic_DNA"/>
</dbReference>
<accession>A0A1V9A228</accession>
<reference evidence="3 4" key="1">
    <citation type="submission" date="2017-02" db="EMBL/GenBank/DDBJ databases">
        <title>Draft genome of Saccharomonospora sp. 154.</title>
        <authorList>
            <person name="Alonso-Carmona G.S."/>
            <person name="De La Haba R."/>
            <person name="Vera-Gargallo B."/>
            <person name="Sandoval-Trujillo A.H."/>
            <person name="Ramirez-Duran N."/>
            <person name="Ventosa A."/>
        </authorList>
    </citation>
    <scope>NUCLEOTIDE SEQUENCE [LARGE SCALE GENOMIC DNA]</scope>
    <source>
        <strain evidence="3 4">LRS4.154</strain>
    </source>
</reference>
<dbReference type="SUPFAM" id="SSF52266">
    <property type="entry name" value="SGNH hydrolase"/>
    <property type="match status" value="1"/>
</dbReference>
<proteinExistence type="predicted"/>
<dbReference type="RefSeq" id="WP_081193334.1">
    <property type="nucleotide sequence ID" value="NZ_MWIH01000006.1"/>
</dbReference>
<dbReference type="InterPro" id="IPR013830">
    <property type="entry name" value="SGNH_hydro"/>
</dbReference>
<evidence type="ECO:0000256" key="1">
    <source>
        <dbReference type="SAM" id="MobiDB-lite"/>
    </source>
</evidence>
<dbReference type="PANTHER" id="PTHR43784:SF2">
    <property type="entry name" value="GDSL-LIKE LIPASE_ACYLHYDROLASE, PUTATIVE (AFU_ORTHOLOGUE AFUA_2G00820)-RELATED"/>
    <property type="match status" value="1"/>
</dbReference>
<dbReference type="InterPro" id="IPR053140">
    <property type="entry name" value="GDSL_Rv0518-like"/>
</dbReference>
<dbReference type="Gene3D" id="3.40.50.1110">
    <property type="entry name" value="SGNH hydrolase"/>
    <property type="match status" value="1"/>
</dbReference>
<organism evidence="3 4">
    <name type="scientific">Saccharomonospora piscinae</name>
    <dbReference type="NCBI Taxonomy" id="687388"/>
    <lineage>
        <taxon>Bacteria</taxon>
        <taxon>Bacillati</taxon>
        <taxon>Actinomycetota</taxon>
        <taxon>Actinomycetes</taxon>
        <taxon>Pseudonocardiales</taxon>
        <taxon>Pseudonocardiaceae</taxon>
        <taxon>Saccharomonospora</taxon>
    </lineage>
</organism>
<gene>
    <name evidence="3" type="ORF">B1813_16625</name>
</gene>
<feature type="domain" description="SGNH hydrolase-type esterase" evidence="2">
    <location>
        <begin position="8"/>
        <end position="181"/>
    </location>
</feature>
<dbReference type="CDD" id="cd01832">
    <property type="entry name" value="SGNH_hydrolase_like_1"/>
    <property type="match status" value="1"/>
</dbReference>
<dbReference type="Pfam" id="PF13472">
    <property type="entry name" value="Lipase_GDSL_2"/>
    <property type="match status" value="1"/>
</dbReference>
<dbReference type="STRING" id="1962155.B1813_16625"/>
<feature type="region of interest" description="Disordered" evidence="1">
    <location>
        <begin position="242"/>
        <end position="261"/>
    </location>
</feature>
<dbReference type="PANTHER" id="PTHR43784">
    <property type="entry name" value="GDSL-LIKE LIPASE/ACYLHYDROLASE, PUTATIVE (AFU_ORTHOLOGUE AFUA_2G00820)-RELATED"/>
    <property type="match status" value="1"/>
</dbReference>
<keyword evidence="4" id="KW-1185">Reference proteome</keyword>
<evidence type="ECO:0000313" key="3">
    <source>
        <dbReference type="EMBL" id="OQO91113.1"/>
    </source>
</evidence>
<dbReference type="InterPro" id="IPR036514">
    <property type="entry name" value="SGNH_hydro_sf"/>
</dbReference>
<dbReference type="Proteomes" id="UP000192591">
    <property type="component" value="Unassembled WGS sequence"/>
</dbReference>
<sequence length="261" mass="27640">MGYARYVAVGDSQTEGVGDPDGDGGWRGYADRLAEHLAGVGPDVRYANLAVRGRRAHQVRAEQLAAAVALRPDLVTVVAGMNDLIRPSFAADKVVASLADMFAALTATGACVATVTFPDLALLAPVLRPLRHRVLDLNAGIRTAAARHGVVVVDTFGYAVTTDPRLWNADRIHASPLGHARIAAAFADALGLPGSDGTWSRPLPGAHTPSVARTVAAELRWMTSFAGPWLYRRVRRRPSGDILPAKRPRLTAVTPPARGPA</sequence>
<protein>
    <submittedName>
        <fullName evidence="3">Lysophospholipase</fullName>
    </submittedName>
</protein>
<name>A0A1V9A228_SACPI</name>